<dbReference type="STRING" id="4536.A0A0E0GXR1"/>
<dbReference type="Proteomes" id="UP000006591">
    <property type="component" value="Chromosome 4"/>
</dbReference>
<dbReference type="GO" id="GO:0019748">
    <property type="term" value="P:secondary metabolic process"/>
    <property type="evidence" value="ECO:0007669"/>
    <property type="project" value="TreeGrafter"/>
</dbReference>
<keyword evidence="3" id="KW-1185">Reference proteome</keyword>
<organism evidence="2">
    <name type="scientific">Oryza nivara</name>
    <name type="common">Indian wild rice</name>
    <name type="synonym">Oryza sativa f. spontanea</name>
    <dbReference type="NCBI Taxonomy" id="4536"/>
    <lineage>
        <taxon>Eukaryota</taxon>
        <taxon>Viridiplantae</taxon>
        <taxon>Streptophyta</taxon>
        <taxon>Embryophyta</taxon>
        <taxon>Tracheophyta</taxon>
        <taxon>Spermatophyta</taxon>
        <taxon>Magnoliopsida</taxon>
        <taxon>Liliopsida</taxon>
        <taxon>Poales</taxon>
        <taxon>Poaceae</taxon>
        <taxon>BOP clade</taxon>
        <taxon>Oryzoideae</taxon>
        <taxon>Oryzeae</taxon>
        <taxon>Oryzinae</taxon>
        <taxon>Oryza</taxon>
    </lineage>
</organism>
<comment type="similarity">
    <text evidence="1">Belongs to the peptidase S10 family.</text>
</comment>
<dbReference type="InterPro" id="IPR001563">
    <property type="entry name" value="Peptidase_S10"/>
</dbReference>
<evidence type="ECO:0000313" key="2">
    <source>
        <dbReference type="EnsemblPlants" id="ONIVA04G02220.1"/>
    </source>
</evidence>
<dbReference type="eggNOG" id="KOG1282">
    <property type="taxonomic scope" value="Eukaryota"/>
</dbReference>
<reference evidence="2" key="1">
    <citation type="submission" date="2015-04" db="UniProtKB">
        <authorList>
            <consortium name="EnsemblPlants"/>
        </authorList>
    </citation>
    <scope>IDENTIFICATION</scope>
    <source>
        <strain evidence="2">SL10</strain>
    </source>
</reference>
<dbReference type="PANTHER" id="PTHR11802:SF203">
    <property type="entry name" value="OS04G0176400 PROTEIN"/>
    <property type="match status" value="1"/>
</dbReference>
<evidence type="ECO:0000313" key="3">
    <source>
        <dbReference type="Proteomes" id="UP000006591"/>
    </source>
</evidence>
<name>A0A0E0GXR1_ORYNI</name>
<dbReference type="Pfam" id="PF00450">
    <property type="entry name" value="Peptidase_S10"/>
    <property type="match status" value="3"/>
</dbReference>
<reference evidence="2" key="2">
    <citation type="submission" date="2018-04" db="EMBL/GenBank/DDBJ databases">
        <title>OnivRS2 (Oryza nivara Reference Sequence Version 2).</title>
        <authorList>
            <person name="Zhang J."/>
            <person name="Kudrna D."/>
            <person name="Lee S."/>
            <person name="Talag J."/>
            <person name="Rajasekar S."/>
            <person name="Welchert J."/>
            <person name="Hsing Y.-I."/>
            <person name="Wing R.A."/>
        </authorList>
    </citation>
    <scope>NUCLEOTIDE SEQUENCE [LARGE SCALE GENOMIC DNA]</scope>
    <source>
        <strain evidence="2">SL10</strain>
    </source>
</reference>
<dbReference type="PANTHER" id="PTHR11802">
    <property type="entry name" value="SERINE PROTEASE FAMILY S10 SERINE CARBOXYPEPTIDASE"/>
    <property type="match status" value="1"/>
</dbReference>
<dbReference type="FunFam" id="3.40.50.1820:FF:000072">
    <property type="entry name" value="Serine carboxypeptidase-like 19"/>
    <property type="match status" value="1"/>
</dbReference>
<dbReference type="PRINTS" id="PR00724">
    <property type="entry name" value="CRBOXYPTASEC"/>
</dbReference>
<proteinExistence type="inferred from homology"/>
<dbReference type="Gene3D" id="3.40.50.1820">
    <property type="entry name" value="alpha/beta hydrolase"/>
    <property type="match status" value="3"/>
</dbReference>
<dbReference type="AlphaFoldDB" id="A0A0E0GXR1"/>
<sequence>MAWQARGGGRGEILLLLHPVGEEPGGGLCPALADRWAGCSAFSGLIYEIGPLFFYFHGYKGGLPTLLYKADSWTKISSVIFVDSPPGTGFSYATRAQGLNSSDAIVVHQLYTFIQKWFDDHPQFFSNPLYIYFCGIIIPTLTMEIAKGIESSDKRHLNLKVARKNCKGDYNSPSNSQCASSVQAIWDNANYVLSKIWANDEAVRESLGIRKGTVKTWKRCNYDIPYKKEIVNSLEYHLNLITQGYQGLVYRLEQCCLLLLLLLCSCSSAAVAAASPAAMSSSRKAVDRLPGFAGPLPFSLETGYVAVGEARFFYYFIESERSPEEDPVLLWLTGGPGCSAFSGLIYEIGPLFFDFHGYKGGLPTLHYKANSWTKISNVIFVDSPPGTGFTYATTAEGLKSSDTIVVHQLYTFIQKWFDDHPQFSSNPLYVSGDSYSGIIIPTLTMEIAKGKESSDERHLNLKGYIAGNPLTDTTHDDNSKFPFLHSLGIIDDELYEVARKNCKGDYMTPPNSQCANSVQAIRDCIRDVNDLHILEPRCEEDGISLVSDNSASSHDRRTKLLESAVSSICRNATYVLSKIWANDEAVRESLGIHKGTVTTWERCNHDLLYKKQIVSSVEYHLSLITQGYRGLVYSGDHDSVVSLIGTQGWLRSLNLSITHGWRPWYVNSQVVGYFCKMPSLPWGPP</sequence>
<dbReference type="EnsemblPlants" id="ONIVA04G02220.1">
    <property type="protein sequence ID" value="ONIVA04G02220.1"/>
    <property type="gene ID" value="ONIVA04G02220"/>
</dbReference>
<accession>A0A0E0GXR1</accession>
<dbReference type="GO" id="GO:0006508">
    <property type="term" value="P:proteolysis"/>
    <property type="evidence" value="ECO:0007669"/>
    <property type="project" value="InterPro"/>
</dbReference>
<dbReference type="GO" id="GO:0016747">
    <property type="term" value="F:acyltransferase activity, transferring groups other than amino-acyl groups"/>
    <property type="evidence" value="ECO:0007669"/>
    <property type="project" value="TreeGrafter"/>
</dbReference>
<protein>
    <submittedName>
        <fullName evidence="2">Uncharacterized protein</fullName>
    </submittedName>
</protein>
<dbReference type="HOGENOM" id="CLU_013493_0_0_1"/>
<dbReference type="InterPro" id="IPR029058">
    <property type="entry name" value="AB_hydrolase_fold"/>
</dbReference>
<dbReference type="SUPFAM" id="SSF53474">
    <property type="entry name" value="alpha/beta-Hydrolases"/>
    <property type="match status" value="2"/>
</dbReference>
<evidence type="ECO:0000256" key="1">
    <source>
        <dbReference type="ARBA" id="ARBA00009431"/>
    </source>
</evidence>
<dbReference type="Gene3D" id="3.40.50.12670">
    <property type="match status" value="1"/>
</dbReference>
<dbReference type="Gramene" id="ONIVA04G02220.1">
    <property type="protein sequence ID" value="ONIVA04G02220.1"/>
    <property type="gene ID" value="ONIVA04G02220"/>
</dbReference>
<dbReference type="GO" id="GO:0004185">
    <property type="term" value="F:serine-type carboxypeptidase activity"/>
    <property type="evidence" value="ECO:0007669"/>
    <property type="project" value="InterPro"/>
</dbReference>